<organism evidence="1 2">
    <name type="scientific">Blepharisma stoltei</name>
    <dbReference type="NCBI Taxonomy" id="1481888"/>
    <lineage>
        <taxon>Eukaryota</taxon>
        <taxon>Sar</taxon>
        <taxon>Alveolata</taxon>
        <taxon>Ciliophora</taxon>
        <taxon>Postciliodesmatophora</taxon>
        <taxon>Heterotrichea</taxon>
        <taxon>Heterotrichida</taxon>
        <taxon>Blepharismidae</taxon>
        <taxon>Blepharisma</taxon>
    </lineage>
</organism>
<sequence length="124" mass="13656">MGCVCTKNKNAIASHQTKSIEEESSRQIRVPTTNVEYAEIPLVTAPKADLIINHQNIPEPNLLFVVEELNANLEESPAHGNFRGIQKLASTDFNYSKDYAPKTVETGDSGDSLNGVMEEIKLIN</sequence>
<proteinExistence type="predicted"/>
<reference evidence="1" key="1">
    <citation type="submission" date="2021-09" db="EMBL/GenBank/DDBJ databases">
        <authorList>
            <consortium name="AG Swart"/>
            <person name="Singh M."/>
            <person name="Singh A."/>
            <person name="Seah K."/>
            <person name="Emmerich C."/>
        </authorList>
    </citation>
    <scope>NUCLEOTIDE SEQUENCE</scope>
    <source>
        <strain evidence="1">ATCC30299</strain>
    </source>
</reference>
<dbReference type="AlphaFoldDB" id="A0AAU9KGE0"/>
<comment type="caution">
    <text evidence="1">The sequence shown here is derived from an EMBL/GenBank/DDBJ whole genome shotgun (WGS) entry which is preliminary data.</text>
</comment>
<evidence type="ECO:0000313" key="2">
    <source>
        <dbReference type="Proteomes" id="UP001162131"/>
    </source>
</evidence>
<dbReference type="Proteomes" id="UP001162131">
    <property type="component" value="Unassembled WGS sequence"/>
</dbReference>
<keyword evidence="2" id="KW-1185">Reference proteome</keyword>
<name>A0AAU9KGE0_9CILI</name>
<gene>
    <name evidence="1" type="ORF">BSTOLATCC_MIC57862</name>
</gene>
<evidence type="ECO:0000313" key="1">
    <source>
        <dbReference type="EMBL" id="CAG9333041.1"/>
    </source>
</evidence>
<accession>A0AAU9KGE0</accession>
<protein>
    <submittedName>
        <fullName evidence="1">Uncharacterized protein</fullName>
    </submittedName>
</protein>
<dbReference type="EMBL" id="CAJZBQ010000056">
    <property type="protein sequence ID" value="CAG9333041.1"/>
    <property type="molecule type" value="Genomic_DNA"/>
</dbReference>